<protein>
    <submittedName>
        <fullName evidence="3">Uncharacterized protein</fullName>
    </submittedName>
</protein>
<reference evidence="3" key="1">
    <citation type="submission" date="2021-06" db="EMBL/GenBank/DDBJ databases">
        <authorList>
            <person name="Hodson N. C."/>
            <person name="Mongue J. A."/>
            <person name="Jaron S. K."/>
        </authorList>
    </citation>
    <scope>NUCLEOTIDE SEQUENCE</scope>
</reference>
<feature type="signal peptide" evidence="2">
    <location>
        <begin position="1"/>
        <end position="21"/>
    </location>
</feature>
<feature type="chain" id="PRO_5035194118" evidence="2">
    <location>
        <begin position="22"/>
        <end position="152"/>
    </location>
</feature>
<dbReference type="Proteomes" id="UP000708208">
    <property type="component" value="Unassembled WGS sequence"/>
</dbReference>
<proteinExistence type="predicted"/>
<name>A0A8J2Q444_9HEXA</name>
<dbReference type="AlphaFoldDB" id="A0A8J2Q444"/>
<accession>A0A8J2Q444</accession>
<evidence type="ECO:0000313" key="4">
    <source>
        <dbReference type="Proteomes" id="UP000708208"/>
    </source>
</evidence>
<keyword evidence="2" id="KW-0732">Signal</keyword>
<feature type="compositionally biased region" description="Polar residues" evidence="1">
    <location>
        <begin position="114"/>
        <end position="133"/>
    </location>
</feature>
<feature type="region of interest" description="Disordered" evidence="1">
    <location>
        <begin position="71"/>
        <end position="152"/>
    </location>
</feature>
<feature type="compositionally biased region" description="Low complexity" evidence="1">
    <location>
        <begin position="72"/>
        <end position="106"/>
    </location>
</feature>
<evidence type="ECO:0000313" key="3">
    <source>
        <dbReference type="EMBL" id="CAG7832771.1"/>
    </source>
</evidence>
<dbReference type="EMBL" id="CAJVCH010566919">
    <property type="protein sequence ID" value="CAG7832771.1"/>
    <property type="molecule type" value="Genomic_DNA"/>
</dbReference>
<organism evidence="3 4">
    <name type="scientific">Allacma fusca</name>
    <dbReference type="NCBI Taxonomy" id="39272"/>
    <lineage>
        <taxon>Eukaryota</taxon>
        <taxon>Metazoa</taxon>
        <taxon>Ecdysozoa</taxon>
        <taxon>Arthropoda</taxon>
        <taxon>Hexapoda</taxon>
        <taxon>Collembola</taxon>
        <taxon>Symphypleona</taxon>
        <taxon>Sminthuridae</taxon>
        <taxon>Allacma</taxon>
    </lineage>
</organism>
<evidence type="ECO:0000256" key="2">
    <source>
        <dbReference type="SAM" id="SignalP"/>
    </source>
</evidence>
<keyword evidence="4" id="KW-1185">Reference proteome</keyword>
<comment type="caution">
    <text evidence="3">The sequence shown here is derived from an EMBL/GenBank/DDBJ whole genome shotgun (WGS) entry which is preliminary data.</text>
</comment>
<gene>
    <name evidence="3" type="ORF">AFUS01_LOCUS42439</name>
</gene>
<evidence type="ECO:0000256" key="1">
    <source>
        <dbReference type="SAM" id="MobiDB-lite"/>
    </source>
</evidence>
<feature type="compositionally biased region" description="Low complexity" evidence="1">
    <location>
        <begin position="134"/>
        <end position="152"/>
    </location>
</feature>
<sequence length="152" mass="15807">MHFKLILLAVCISVTVTYVQGQGGQDRPKCDGQPYEKPLRGRNAGKCQQCRCYFFPFLEFCERVKECKNGKVADPAATSPPTTVTTGSTGAAETSNASANTTAAPEVTGPEVTTIPTTPSAPETSDAQTTPSLPATTNPSNSSASAESTAST</sequence>